<dbReference type="EMBL" id="JNHM01000076">
    <property type="protein sequence ID" value="KDS49417.1"/>
    <property type="molecule type" value="Genomic_DNA"/>
</dbReference>
<comment type="caution">
    <text evidence="1">The sequence shown here is derived from an EMBL/GenBank/DDBJ whole genome shotgun (WGS) entry which is preliminary data.</text>
</comment>
<organism evidence="1 2">
    <name type="scientific">Phocaeicola vulgatus str. 3975 RP4</name>
    <dbReference type="NCBI Taxonomy" id="1339352"/>
    <lineage>
        <taxon>Bacteria</taxon>
        <taxon>Pseudomonadati</taxon>
        <taxon>Bacteroidota</taxon>
        <taxon>Bacteroidia</taxon>
        <taxon>Bacteroidales</taxon>
        <taxon>Bacteroidaceae</taxon>
        <taxon>Phocaeicola</taxon>
    </lineage>
</organism>
<dbReference type="Proteomes" id="UP000027661">
    <property type="component" value="Unassembled WGS sequence"/>
</dbReference>
<evidence type="ECO:0000313" key="1">
    <source>
        <dbReference type="EMBL" id="KDS49417.1"/>
    </source>
</evidence>
<dbReference type="AlphaFoldDB" id="A0A069SIG1"/>
<accession>A0A069SIG1</accession>
<dbReference type="InterPro" id="IPR024492">
    <property type="entry name" value="DUF2764"/>
</dbReference>
<proteinExistence type="predicted"/>
<dbReference type="RefSeq" id="WP_032953184.1">
    <property type="nucleotide sequence ID" value="NZ_JNHM01000076.1"/>
</dbReference>
<name>A0A069SIG1_PHOVU</name>
<protein>
    <recommendedName>
        <fullName evidence="3">DUF2764 domain-containing protein</fullName>
    </recommendedName>
</protein>
<gene>
    <name evidence="1" type="ORF">M099_3193</name>
</gene>
<reference evidence="1 2" key="1">
    <citation type="submission" date="2014-04" db="EMBL/GenBank/DDBJ databases">
        <authorList>
            <person name="Sears C."/>
            <person name="Carroll K."/>
            <person name="Sack B.R."/>
            <person name="Qadri F."/>
            <person name="Myers L.L."/>
            <person name="Chung G.-T."/>
            <person name="Escheverria P."/>
            <person name="Fraser C.M."/>
            <person name="Sadzewicz L."/>
            <person name="Shefchek K.A."/>
            <person name="Tallon L."/>
            <person name="Das S.P."/>
            <person name="Daugherty S."/>
            <person name="Mongodin E.F."/>
        </authorList>
    </citation>
    <scope>NUCLEOTIDE SEQUENCE [LARGE SCALE GENOMIC DNA]</scope>
    <source>
        <strain evidence="1 2">3975 RP4</strain>
    </source>
</reference>
<evidence type="ECO:0008006" key="3">
    <source>
        <dbReference type="Google" id="ProtNLM"/>
    </source>
</evidence>
<dbReference type="Pfam" id="PF10962">
    <property type="entry name" value="DUF2764"/>
    <property type="match status" value="1"/>
</dbReference>
<evidence type="ECO:0000313" key="2">
    <source>
        <dbReference type="Proteomes" id="UP000027661"/>
    </source>
</evidence>
<sequence length="278" mass="32650">MTNYYCLVAGLPDLSLEDGKLNYTVANFKSEIYSELSEKDRKLIDLFYLKFDNANLLKLLKDKEATTDFEGNYSQNELLALISSVREGDAPDKRYPSYLYEFITAYLALSAEELYRAEDMLSACYYAYAMNCGNQFVSSWFEFNLNINNILAALAARKYKMDVSQVVVGKTDVSEMIRTSNARDFGLSEMLEYFEQVLRISEIEELVEREKKIDLLKWNWMEDAVFFNYFTVERIFVFLLKLEMIDRWISMDKEKGSELFRQIIDKLKDEIQIPAEFR</sequence>
<dbReference type="PATRIC" id="fig|1339352.3.peg.3036"/>